<dbReference type="EMBL" id="MABQ02000006">
    <property type="protein sequence ID" value="PCD33737.1"/>
    <property type="molecule type" value="Genomic_DNA"/>
</dbReference>
<evidence type="ECO:0000313" key="3">
    <source>
        <dbReference type="EMBL" id="PCD33737.1"/>
    </source>
</evidence>
<evidence type="ECO:0000313" key="4">
    <source>
        <dbReference type="Proteomes" id="UP000219602"/>
    </source>
</evidence>
<evidence type="ECO:0000256" key="1">
    <source>
        <dbReference type="ARBA" id="ARBA00023242"/>
    </source>
</evidence>
<protein>
    <recommendedName>
        <fullName evidence="5">Tachykinin family protein</fullName>
    </recommendedName>
</protein>
<keyword evidence="1" id="KW-0539">Nucleus</keyword>
<dbReference type="PANTHER" id="PTHR37540">
    <property type="entry name" value="TRANSCRIPTION FACTOR (ACR-2), PUTATIVE-RELATED-RELATED"/>
    <property type="match status" value="1"/>
</dbReference>
<organism evidence="3 4">
    <name type="scientific">Fusarium oxysporum f. sp. radicis-cucumerinum</name>
    <dbReference type="NCBI Taxonomy" id="327505"/>
    <lineage>
        <taxon>Eukaryota</taxon>
        <taxon>Fungi</taxon>
        <taxon>Dikarya</taxon>
        <taxon>Ascomycota</taxon>
        <taxon>Pezizomycotina</taxon>
        <taxon>Sordariomycetes</taxon>
        <taxon>Hypocreomycetidae</taxon>
        <taxon>Hypocreales</taxon>
        <taxon>Nectriaceae</taxon>
        <taxon>Fusarium</taxon>
        <taxon>Fusarium oxysporum species complex</taxon>
    </lineage>
</organism>
<evidence type="ECO:0008006" key="5">
    <source>
        <dbReference type="Google" id="ProtNLM"/>
    </source>
</evidence>
<reference evidence="3 4" key="1">
    <citation type="journal article" date="2016" name="Environ. Microbiol.">
        <title>Effector profiles distinguish formae speciales of Fusarium oxysporum.</title>
        <authorList>
            <person name="van Dam P."/>
            <person name="Fokkens L."/>
            <person name="Schmidt S.M."/>
            <person name="Linmans J.H."/>
            <person name="Kistler H.C."/>
            <person name="Ma L.J."/>
            <person name="Rep M."/>
        </authorList>
    </citation>
    <scope>NUCLEOTIDE SEQUENCE [LARGE SCALE GENOMIC DNA]</scope>
    <source>
        <strain evidence="3 4">Forc016</strain>
    </source>
</reference>
<dbReference type="Pfam" id="PF11951">
    <property type="entry name" value="Fungal_trans_2"/>
    <property type="match status" value="1"/>
</dbReference>
<evidence type="ECO:0000256" key="2">
    <source>
        <dbReference type="SAM" id="MobiDB-lite"/>
    </source>
</evidence>
<name>A0A2H3GT28_FUSOX</name>
<dbReference type="AlphaFoldDB" id="A0A2H3GT28"/>
<sequence length="500" mass="56180">MPKYEFHVSTGAPTQANKAIRSHAIKTALQLRSKRVTGEDLPDSSAASAQTAQREKELKGQFRIKTASMKNPGRRPGATHQAVIRHDNGSMSVSVNMNQNCFSSNYSSRVQRFSVNILDPFGTIPIPSNPQIDTLLKHFMVLFDYLTTTVPSNNTWLGLAINDPLLMRVTLCTTAAFGATVTPLFSPELRKEGLKLKCDAIKELNFILQNGQVPENVLAAIAHLGHSENLEGSSQEADIHMRGLRALLDIRGGIKSINTYQVGRFINWVDLELATTRGRRPLYPLHYGLDRVKLPHDIVAACEFPTLSRLQSLGPAHKTVMTVIQLVRQRVMAVECGMDPTQRDVRALSFSAAFLALEQVDDIPITLEGQRVHTILLAVHLFLCAAMKQDFRWSGSLPWMMAQRLRESLETEPVYSEVWVPHLPELLWVLFVGAVVTEKHPQGHGTWFARQLQVVCQLLRCSTRLDFEDHLHSLVWDNRFGIEFLNNWFAPTLGGYYRLS</sequence>
<gene>
    <name evidence="3" type="ORF">AU210_009955</name>
</gene>
<dbReference type="STRING" id="327505.A0A2H3GT28"/>
<dbReference type="InterPro" id="IPR021858">
    <property type="entry name" value="Fun_TF"/>
</dbReference>
<accession>A0A2H3GT28</accession>
<reference evidence="3 4" key="2">
    <citation type="journal article" date="2017" name="Sci. Rep.">
        <title>A mobile pathogenicity chromosome in Fusarium oxysporum for infection of multiple cucurbit species.</title>
        <authorList>
            <person name="van Dam P."/>
            <person name="Fokkens L."/>
            <person name="Ayukawa Y."/>
            <person name="van der Gragt M."/>
            <person name="Ter Horst A."/>
            <person name="Brankovics B."/>
            <person name="Houterman P.M."/>
            <person name="Arie T."/>
            <person name="Rep M."/>
        </authorList>
    </citation>
    <scope>NUCLEOTIDE SEQUENCE [LARGE SCALE GENOMIC DNA]</scope>
    <source>
        <strain evidence="3 4">Forc016</strain>
    </source>
</reference>
<dbReference type="PANTHER" id="PTHR37540:SF5">
    <property type="entry name" value="TRANSCRIPTION FACTOR DOMAIN-CONTAINING PROTEIN"/>
    <property type="match status" value="1"/>
</dbReference>
<dbReference type="Proteomes" id="UP000219602">
    <property type="component" value="Chromosome 8"/>
</dbReference>
<feature type="region of interest" description="Disordered" evidence="2">
    <location>
        <begin position="34"/>
        <end position="58"/>
    </location>
</feature>
<proteinExistence type="predicted"/>
<comment type="caution">
    <text evidence="3">The sequence shown here is derived from an EMBL/GenBank/DDBJ whole genome shotgun (WGS) entry which is preliminary data.</text>
</comment>